<comment type="caution">
    <text evidence="3">The sequence shown here is derived from an EMBL/GenBank/DDBJ whole genome shotgun (WGS) entry which is preliminary data.</text>
</comment>
<dbReference type="PANTHER" id="PTHR31859:SF1">
    <property type="entry name" value="TETRATRICOPEPTIDE REPEAT PROTEIN 39C"/>
    <property type="match status" value="1"/>
</dbReference>
<proteinExistence type="inferred from homology"/>
<accession>A0ABR4NZB1</accession>
<feature type="compositionally biased region" description="Low complexity" evidence="2">
    <location>
        <begin position="10"/>
        <end position="23"/>
    </location>
</feature>
<dbReference type="Pfam" id="PF10300">
    <property type="entry name" value="Iml2-TPR_39"/>
    <property type="match status" value="1"/>
</dbReference>
<evidence type="ECO:0000256" key="2">
    <source>
        <dbReference type="SAM" id="MobiDB-lite"/>
    </source>
</evidence>
<name>A0ABR4NZB1_9SACH</name>
<dbReference type="EMBL" id="JBEVYD010000003">
    <property type="protein sequence ID" value="KAL3234455.1"/>
    <property type="molecule type" value="Genomic_DNA"/>
</dbReference>
<feature type="region of interest" description="Disordered" evidence="2">
    <location>
        <begin position="1"/>
        <end position="26"/>
    </location>
</feature>
<dbReference type="Proteomes" id="UP001623330">
    <property type="component" value="Unassembled WGS sequence"/>
</dbReference>
<dbReference type="Gene3D" id="1.25.40.10">
    <property type="entry name" value="Tetratricopeptide repeat domain"/>
    <property type="match status" value="1"/>
</dbReference>
<evidence type="ECO:0000256" key="1">
    <source>
        <dbReference type="ARBA" id="ARBA00010925"/>
    </source>
</evidence>
<gene>
    <name evidence="3" type="ORF">RNJ44_03217</name>
</gene>
<dbReference type="PANTHER" id="PTHR31859">
    <property type="entry name" value="TETRATRICOPEPTIDE REPEAT PROTEIN 39 FAMILY MEMBER"/>
    <property type="match status" value="1"/>
</dbReference>
<protein>
    <submittedName>
        <fullName evidence="3">Inclusion body clearance protein IML2</fullName>
    </submittedName>
</protein>
<evidence type="ECO:0000313" key="3">
    <source>
        <dbReference type="EMBL" id="KAL3234455.1"/>
    </source>
</evidence>
<evidence type="ECO:0000313" key="4">
    <source>
        <dbReference type="Proteomes" id="UP001623330"/>
    </source>
</evidence>
<keyword evidence="4" id="KW-1185">Reference proteome</keyword>
<dbReference type="InterPro" id="IPR019412">
    <property type="entry name" value="IML2/TPR_39"/>
</dbReference>
<sequence length="741" mass="83119">MFKVFGALSGKGSSSPNGSSTRESINERRTKLILKEANDFEIALQAMDYVLDDRTEEGLALLKENEKVNGQDQTITVLAKGVIEFLQATLSFEMDEIKNASVTLGKAEQLSWKSRTEAQKSGLRNSSIYPPGTVYAVTYTESCLLHALLMLFTESMMDAAKALLKLRKAYSMLHEIMEVVKKSELSRKVSGSSAISVESNGSFISEDGKFVSADIPYKLSDKESNDPELWAFAEKIYKMRKMRLSGSHIGNTPAISRLRSGLGLSASNKPTPENSSTDLSALSDEVAERQATIDEFIHSGVNLCYGILQVVLSLIPPAIGAVLSIVGFRGSREEGLRLIWKATKDRNVHGCIGLLALMFYYDGPFQFTDVDFDIPAATTNTTKSSDSDSEGESTISIDEMDGHMLLHPGHILEESLLHARALFPNSALWLLNEARMLSSRGRLQEAVELLDSIDIETIHMRQVKGLLVFDRAITLSHMQQYERAAEDLLSLLKISDWSHAFYTYFAGCCYLENYRMAKAGIIPDDKIEFYRNKAEELIFGAPKLLGKKTFKSKNLPLDRLMIRKVEQFKSTQKKLGLKDPLEAIATSPVREIAYFYNGYNRMCKKDLEIAQKMLTEYHNPAIDQNDPDQELVKNILVSLTLRRLGKVSEGAKLLDQKVLPSIYYMQNGKVKYIKKTEDPWAYPTALYERALFTWKLDGMDNLAECKNWLVIAQNYASDYELSTRVGMKIKAALDRVEEALN</sequence>
<dbReference type="SUPFAM" id="SSF48452">
    <property type="entry name" value="TPR-like"/>
    <property type="match status" value="1"/>
</dbReference>
<organism evidence="3 4">
    <name type="scientific">Nakaseomyces bracarensis</name>
    <dbReference type="NCBI Taxonomy" id="273131"/>
    <lineage>
        <taxon>Eukaryota</taxon>
        <taxon>Fungi</taxon>
        <taxon>Dikarya</taxon>
        <taxon>Ascomycota</taxon>
        <taxon>Saccharomycotina</taxon>
        <taxon>Saccharomycetes</taxon>
        <taxon>Saccharomycetales</taxon>
        <taxon>Saccharomycetaceae</taxon>
        <taxon>Nakaseomyces</taxon>
    </lineage>
</organism>
<comment type="similarity">
    <text evidence="1">Belongs to the IML2 family.</text>
</comment>
<dbReference type="InterPro" id="IPR011990">
    <property type="entry name" value="TPR-like_helical_dom_sf"/>
</dbReference>
<reference evidence="3 4" key="1">
    <citation type="submission" date="2024-05" db="EMBL/GenBank/DDBJ databases">
        <title>Long read based assembly of the Candida bracarensis genome reveals expanded adhesin content.</title>
        <authorList>
            <person name="Marcet-Houben M."/>
            <person name="Ksiezopolska E."/>
            <person name="Gabaldon T."/>
        </authorList>
    </citation>
    <scope>NUCLEOTIDE SEQUENCE [LARGE SCALE GENOMIC DNA]</scope>
    <source>
        <strain evidence="3 4">CBM6</strain>
    </source>
</reference>